<reference evidence="2" key="1">
    <citation type="submission" date="2018-11" db="EMBL/GenBank/DDBJ databases">
        <authorList>
            <consortium name="Pathogen Informatics"/>
        </authorList>
    </citation>
    <scope>NUCLEOTIDE SEQUENCE</scope>
</reference>
<accession>A0A448WCK6</accession>
<dbReference type="Proteomes" id="UP000784294">
    <property type="component" value="Unassembled WGS sequence"/>
</dbReference>
<keyword evidence="3" id="KW-1185">Reference proteome</keyword>
<organism evidence="2 3">
    <name type="scientific">Protopolystoma xenopodis</name>
    <dbReference type="NCBI Taxonomy" id="117903"/>
    <lineage>
        <taxon>Eukaryota</taxon>
        <taxon>Metazoa</taxon>
        <taxon>Spiralia</taxon>
        <taxon>Lophotrochozoa</taxon>
        <taxon>Platyhelminthes</taxon>
        <taxon>Monogenea</taxon>
        <taxon>Polyopisthocotylea</taxon>
        <taxon>Polystomatidea</taxon>
        <taxon>Polystomatidae</taxon>
        <taxon>Protopolystoma</taxon>
    </lineage>
</organism>
<name>A0A448WCK6_9PLAT</name>
<feature type="chain" id="PRO_5019489732" evidence="1">
    <location>
        <begin position="19"/>
        <end position="146"/>
    </location>
</feature>
<keyword evidence="1" id="KW-0732">Signal</keyword>
<feature type="signal peptide" evidence="1">
    <location>
        <begin position="1"/>
        <end position="18"/>
    </location>
</feature>
<dbReference type="AlphaFoldDB" id="A0A448WCK6"/>
<gene>
    <name evidence="2" type="ORF">PXEA_LOCUS1903</name>
</gene>
<dbReference type="EMBL" id="CAAALY010004023">
    <property type="protein sequence ID" value="VEL08463.1"/>
    <property type="molecule type" value="Genomic_DNA"/>
</dbReference>
<evidence type="ECO:0000313" key="2">
    <source>
        <dbReference type="EMBL" id="VEL08463.1"/>
    </source>
</evidence>
<sequence>MSFWLLSLIVSLVSPDSAFYKVSSASARRLITADPREAKLGLGSANRLVIPIRVYVWLALGQKVQNKKSLKARCEQMGNLISHTLLITIASADVGRQVDASKGNCINLEIRFDLVLAIWPCLHKDFEAGALAMHSKSHMISHHDHS</sequence>
<evidence type="ECO:0000313" key="3">
    <source>
        <dbReference type="Proteomes" id="UP000784294"/>
    </source>
</evidence>
<comment type="caution">
    <text evidence="2">The sequence shown here is derived from an EMBL/GenBank/DDBJ whole genome shotgun (WGS) entry which is preliminary data.</text>
</comment>
<evidence type="ECO:0000256" key="1">
    <source>
        <dbReference type="SAM" id="SignalP"/>
    </source>
</evidence>
<protein>
    <submittedName>
        <fullName evidence="2">Uncharacterized protein</fullName>
    </submittedName>
</protein>
<proteinExistence type="predicted"/>